<dbReference type="InterPro" id="IPR036291">
    <property type="entry name" value="NAD(P)-bd_dom_sf"/>
</dbReference>
<dbReference type="HAMAP" id="MF_00150">
    <property type="entry name" value="ArgC_type1"/>
    <property type="match status" value="1"/>
</dbReference>
<comment type="catalytic activity">
    <reaction evidence="6 7">
        <text>N-acetyl-L-glutamate 5-semialdehyde + phosphate + NADP(+) = N-acetyl-L-glutamyl 5-phosphate + NADPH + H(+)</text>
        <dbReference type="Rhea" id="RHEA:21588"/>
        <dbReference type="ChEBI" id="CHEBI:15378"/>
        <dbReference type="ChEBI" id="CHEBI:29123"/>
        <dbReference type="ChEBI" id="CHEBI:43474"/>
        <dbReference type="ChEBI" id="CHEBI:57783"/>
        <dbReference type="ChEBI" id="CHEBI:57936"/>
        <dbReference type="ChEBI" id="CHEBI:58349"/>
        <dbReference type="EC" id="1.2.1.38"/>
    </reaction>
</comment>
<dbReference type="CDD" id="cd17895">
    <property type="entry name" value="AGPR_1_N"/>
    <property type="match status" value="1"/>
</dbReference>
<dbReference type="Gene3D" id="3.30.360.10">
    <property type="entry name" value="Dihydrodipicolinate Reductase, domain 2"/>
    <property type="match status" value="1"/>
</dbReference>
<dbReference type="PANTHER" id="PTHR32338:SF10">
    <property type="entry name" value="N-ACETYL-GAMMA-GLUTAMYL-PHOSPHATE REDUCTASE, CHLOROPLASTIC-RELATED"/>
    <property type="match status" value="1"/>
</dbReference>
<dbReference type="PANTHER" id="PTHR32338">
    <property type="entry name" value="N-ACETYL-GAMMA-GLUTAMYL-PHOSPHATE REDUCTASE, CHLOROPLASTIC-RELATED-RELATED"/>
    <property type="match status" value="1"/>
</dbReference>
<proteinExistence type="inferred from homology"/>
<dbReference type="RefSeq" id="WP_090844361.1">
    <property type="nucleotide sequence ID" value="NZ_FMZL01000001.1"/>
</dbReference>
<keyword evidence="5 7" id="KW-0560">Oxidoreductase</keyword>
<keyword evidence="7" id="KW-0963">Cytoplasm</keyword>
<dbReference type="GO" id="GO:0006526">
    <property type="term" value="P:L-arginine biosynthetic process"/>
    <property type="evidence" value="ECO:0007669"/>
    <property type="project" value="UniProtKB-UniRule"/>
</dbReference>
<dbReference type="GO" id="GO:0070401">
    <property type="term" value="F:NADP+ binding"/>
    <property type="evidence" value="ECO:0007669"/>
    <property type="project" value="InterPro"/>
</dbReference>
<feature type="domain" description="Semialdehyde dehydrogenase NAD-binding" evidence="9">
    <location>
        <begin position="5"/>
        <end position="144"/>
    </location>
</feature>
<dbReference type="CDD" id="cd23934">
    <property type="entry name" value="AGPR_1_C"/>
    <property type="match status" value="1"/>
</dbReference>
<dbReference type="SUPFAM" id="SSF55347">
    <property type="entry name" value="Glyceraldehyde-3-phosphate dehydrogenase-like, C-terminal domain"/>
    <property type="match status" value="1"/>
</dbReference>
<sequence length="358" mass="37128">MDVASVCVVGACGFAGMELCRLVLGHPGMELRMATDRKAAGTRLADVRPAFEGATDIVLSQPDPELIAGSCALAFLAVPHTASLSLTPRLLELGVSVVDLSADFRLRDPATYEAWYGTPHTSTDLLHEAVYGLPELNRAGLQGLAARRADGEPVLVAAPGCYPTATALAAMPALESGIATGDLVISDAISGVSGAGRAATERTHFCHANESVEAYGVAKHRHTPEMEQTLSDVAGRPMGVVFTPHLAPLTRGLLATVYLEAAEGVRPQDVQAAYERRYADEPLVSVLPAGRMPATASVAGGGRAQVGVALSMRRRPMIVASCAIDNLGKGAAAQAVQCANLVLGLPETEGIRAPAPLI</sequence>
<evidence type="ECO:0000259" key="9">
    <source>
        <dbReference type="SMART" id="SM00859"/>
    </source>
</evidence>
<accession>A0A1G6HSY0</accession>
<dbReference type="GO" id="GO:0005737">
    <property type="term" value="C:cytoplasm"/>
    <property type="evidence" value="ECO:0007669"/>
    <property type="project" value="UniProtKB-SubCell"/>
</dbReference>
<gene>
    <name evidence="7" type="primary">argC</name>
    <name evidence="10" type="ORF">SAMN04487824_101131</name>
</gene>
<dbReference type="AlphaFoldDB" id="A0A1G6HSY0"/>
<dbReference type="InterPro" id="IPR050085">
    <property type="entry name" value="AGPR"/>
</dbReference>
<keyword evidence="2 7" id="KW-0055">Arginine biosynthesis</keyword>
<organism evidence="10 11">
    <name type="scientific">Parafannyhessea umbonata</name>
    <dbReference type="NCBI Taxonomy" id="604330"/>
    <lineage>
        <taxon>Bacteria</taxon>
        <taxon>Bacillati</taxon>
        <taxon>Actinomycetota</taxon>
        <taxon>Coriobacteriia</taxon>
        <taxon>Coriobacteriales</taxon>
        <taxon>Atopobiaceae</taxon>
        <taxon>Parafannyhessea</taxon>
    </lineage>
</organism>
<comment type="pathway">
    <text evidence="1 7">Amino-acid biosynthesis; L-arginine biosynthesis; N(2)-acetyl-L-ornithine from L-glutamate: step 3/4.</text>
</comment>
<keyword evidence="4 7" id="KW-0521">NADP</keyword>
<dbReference type="NCBIfam" id="TIGR01850">
    <property type="entry name" value="argC"/>
    <property type="match status" value="1"/>
</dbReference>
<keyword evidence="3 7" id="KW-0028">Amino-acid biosynthesis</keyword>
<dbReference type="FunFam" id="3.30.360.10:FF:000014">
    <property type="entry name" value="N-acetyl-gamma-glutamyl-phosphate reductase"/>
    <property type="match status" value="1"/>
</dbReference>
<evidence type="ECO:0000256" key="5">
    <source>
        <dbReference type="ARBA" id="ARBA00023002"/>
    </source>
</evidence>
<evidence type="ECO:0000256" key="3">
    <source>
        <dbReference type="ARBA" id="ARBA00022605"/>
    </source>
</evidence>
<dbReference type="GO" id="GO:0051287">
    <property type="term" value="F:NAD binding"/>
    <property type="evidence" value="ECO:0007669"/>
    <property type="project" value="InterPro"/>
</dbReference>
<dbReference type="InterPro" id="IPR058924">
    <property type="entry name" value="AGPR_dimerisation_dom"/>
</dbReference>
<dbReference type="InterPro" id="IPR000706">
    <property type="entry name" value="AGPR_type-1"/>
</dbReference>
<evidence type="ECO:0000256" key="1">
    <source>
        <dbReference type="ARBA" id="ARBA00004862"/>
    </source>
</evidence>
<dbReference type="Proteomes" id="UP000198528">
    <property type="component" value="Unassembled WGS sequence"/>
</dbReference>
<dbReference type="InterPro" id="IPR000534">
    <property type="entry name" value="Semialdehyde_DH_NAD-bd"/>
</dbReference>
<evidence type="ECO:0000256" key="2">
    <source>
        <dbReference type="ARBA" id="ARBA00022571"/>
    </source>
</evidence>
<dbReference type="Pfam" id="PF01118">
    <property type="entry name" value="Semialdhyde_dh"/>
    <property type="match status" value="1"/>
</dbReference>
<dbReference type="Gene3D" id="3.40.50.720">
    <property type="entry name" value="NAD(P)-binding Rossmann-like Domain"/>
    <property type="match status" value="1"/>
</dbReference>
<name>A0A1G6HSY0_9ACTN</name>
<evidence type="ECO:0000313" key="10">
    <source>
        <dbReference type="EMBL" id="SDB97341.1"/>
    </source>
</evidence>
<protein>
    <recommendedName>
        <fullName evidence="7">N-acetyl-gamma-glutamyl-phosphate reductase</fullName>
        <shortName evidence="7">AGPR</shortName>
        <ecNumber evidence="7">1.2.1.38</ecNumber>
    </recommendedName>
    <alternativeName>
        <fullName evidence="7">N-acetyl-glutamate semialdehyde dehydrogenase</fullName>
        <shortName evidence="7">NAGSA dehydrogenase</shortName>
    </alternativeName>
</protein>
<comment type="function">
    <text evidence="7">Catalyzes the NADPH-dependent reduction of N-acetyl-5-glutamyl phosphate to yield N-acetyl-L-glutamate 5-semialdehyde.</text>
</comment>
<dbReference type="SUPFAM" id="SSF51735">
    <property type="entry name" value="NAD(P)-binding Rossmann-fold domains"/>
    <property type="match status" value="1"/>
</dbReference>
<comment type="subcellular location">
    <subcellularLocation>
        <location evidence="7">Cytoplasm</location>
    </subcellularLocation>
</comment>
<evidence type="ECO:0000313" key="11">
    <source>
        <dbReference type="Proteomes" id="UP000198528"/>
    </source>
</evidence>
<dbReference type="PROSITE" id="PS01224">
    <property type="entry name" value="ARGC"/>
    <property type="match status" value="1"/>
</dbReference>
<evidence type="ECO:0000256" key="6">
    <source>
        <dbReference type="ARBA" id="ARBA00050557"/>
    </source>
</evidence>
<reference evidence="11" key="1">
    <citation type="submission" date="2016-10" db="EMBL/GenBank/DDBJ databases">
        <authorList>
            <person name="Varghese N."/>
            <person name="Submissions S."/>
        </authorList>
    </citation>
    <scope>NUCLEOTIDE SEQUENCE [LARGE SCALE GENOMIC DNA]</scope>
    <source>
        <strain evidence="11">DSM 22619</strain>
    </source>
</reference>
<dbReference type="EC" id="1.2.1.38" evidence="7"/>
<evidence type="ECO:0000256" key="7">
    <source>
        <dbReference type="HAMAP-Rule" id="MF_00150"/>
    </source>
</evidence>
<dbReference type="EMBL" id="FMZL01000001">
    <property type="protein sequence ID" value="SDB97341.1"/>
    <property type="molecule type" value="Genomic_DNA"/>
</dbReference>
<dbReference type="InterPro" id="IPR023013">
    <property type="entry name" value="AGPR_AS"/>
</dbReference>
<dbReference type="SMART" id="SM00859">
    <property type="entry name" value="Semialdhyde_dh"/>
    <property type="match status" value="1"/>
</dbReference>
<feature type="active site" evidence="7 8">
    <location>
        <position position="161"/>
    </location>
</feature>
<dbReference type="UniPathway" id="UPA00068">
    <property type="reaction ID" value="UER00108"/>
</dbReference>
<evidence type="ECO:0000256" key="4">
    <source>
        <dbReference type="ARBA" id="ARBA00022857"/>
    </source>
</evidence>
<dbReference type="Pfam" id="PF22698">
    <property type="entry name" value="Semialdhyde_dhC_1"/>
    <property type="match status" value="1"/>
</dbReference>
<dbReference type="GO" id="GO:0003942">
    <property type="term" value="F:N-acetyl-gamma-glutamyl-phosphate reductase activity"/>
    <property type="evidence" value="ECO:0007669"/>
    <property type="project" value="UniProtKB-UniRule"/>
</dbReference>
<comment type="similarity">
    <text evidence="7">Belongs to the NAGSA dehydrogenase family. Type 1 subfamily.</text>
</comment>
<evidence type="ECO:0000256" key="8">
    <source>
        <dbReference type="PROSITE-ProRule" id="PRU10010"/>
    </source>
</evidence>
<keyword evidence="11" id="KW-1185">Reference proteome</keyword>